<dbReference type="SUPFAM" id="SSF53448">
    <property type="entry name" value="Nucleotide-diphospho-sugar transferases"/>
    <property type="match status" value="1"/>
</dbReference>
<dbReference type="Gene3D" id="3.90.550.10">
    <property type="entry name" value="Spore Coat Polysaccharide Biosynthesis Protein SpsA, Chain A"/>
    <property type="match status" value="1"/>
</dbReference>
<dbReference type="KEGG" id="wms:ID128_02445"/>
<proteinExistence type="predicted"/>
<dbReference type="PANTHER" id="PTHR46390">
    <property type="entry name" value="MANNOSE-1-PHOSPHATE GUANYLYLTRANSFERASE"/>
    <property type="match status" value="1"/>
</dbReference>
<feature type="domain" description="Mannose-6-phosphate isomerase type II C-terminal" evidence="2">
    <location>
        <begin position="204"/>
        <end position="254"/>
    </location>
</feature>
<evidence type="ECO:0000259" key="2">
    <source>
        <dbReference type="Pfam" id="PF01050"/>
    </source>
</evidence>
<evidence type="ECO:0000313" key="4">
    <source>
        <dbReference type="Proteomes" id="UP000516514"/>
    </source>
</evidence>
<reference evidence="3 4" key="1">
    <citation type="submission" date="2020-09" db="EMBL/GenBank/DDBJ databases">
        <title>An Earliest Endosymbiont, Wolbachia massiliensis sp. nov., Strain PL13 From the Bed Bug (Cimex hemipterius), Type strain of a New supergroup T.</title>
        <authorList>
            <person name="Laidoudi Y."/>
            <person name="Levasseur A."/>
            <person name="Medkour H."/>
            <person name="Maaloum M."/>
            <person name="BenKhedher M."/>
            <person name="Sambou M."/>
            <person name="Bassene H."/>
            <person name="Davoust B."/>
            <person name="Fenollar F."/>
            <person name="Raoult D."/>
            <person name="Mediannikov O."/>
        </authorList>
    </citation>
    <scope>NUCLEOTIDE SEQUENCE [LARGE SCALE GENOMIC DNA]</scope>
    <source>
        <strain evidence="3 4">PL13</strain>
    </source>
</reference>
<dbReference type="PANTHER" id="PTHR46390:SF1">
    <property type="entry name" value="MANNOSE-1-PHOSPHATE GUANYLYLTRANSFERASE"/>
    <property type="match status" value="1"/>
</dbReference>
<dbReference type="Pfam" id="PF01050">
    <property type="entry name" value="MannoseP_isomer"/>
    <property type="match status" value="1"/>
</dbReference>
<dbReference type="GO" id="GO:0005976">
    <property type="term" value="P:polysaccharide metabolic process"/>
    <property type="evidence" value="ECO:0007669"/>
    <property type="project" value="InterPro"/>
</dbReference>
<organism evidence="3 4">
    <name type="scientific">Candidatus Wolbachia massiliensis</name>
    <dbReference type="NCBI Taxonomy" id="1845000"/>
    <lineage>
        <taxon>Bacteria</taxon>
        <taxon>Pseudomonadati</taxon>
        <taxon>Pseudomonadota</taxon>
        <taxon>Alphaproteobacteria</taxon>
        <taxon>Rickettsiales</taxon>
        <taxon>Anaplasmataceae</taxon>
        <taxon>Wolbachieae</taxon>
        <taxon>Wolbachia</taxon>
    </lineage>
</organism>
<dbReference type="Proteomes" id="UP000516514">
    <property type="component" value="Chromosome"/>
</dbReference>
<evidence type="ECO:0000259" key="1">
    <source>
        <dbReference type="Pfam" id="PF00483"/>
    </source>
</evidence>
<dbReference type="SUPFAM" id="SSF51182">
    <property type="entry name" value="RmlC-like cupins"/>
    <property type="match status" value="1"/>
</dbReference>
<dbReference type="InterPro" id="IPR051161">
    <property type="entry name" value="Mannose-6P_isomerase_type2"/>
</dbReference>
<keyword evidence="4" id="KW-1185">Reference proteome</keyword>
<feature type="domain" description="Nucleotidyl transferase" evidence="1">
    <location>
        <begin position="11"/>
        <end position="152"/>
    </location>
</feature>
<name>A0A7M3U337_9RICK</name>
<dbReference type="GO" id="GO:0009298">
    <property type="term" value="P:GDP-mannose biosynthetic process"/>
    <property type="evidence" value="ECO:0007669"/>
    <property type="project" value="TreeGrafter"/>
</dbReference>
<dbReference type="AlphaFoldDB" id="A0A7M3U337"/>
<evidence type="ECO:0000313" key="3">
    <source>
        <dbReference type="EMBL" id="QOD38822.1"/>
    </source>
</evidence>
<dbReference type="RefSeq" id="WP_191111570.1">
    <property type="nucleotide sequence ID" value="NZ_CP061738.1"/>
</dbReference>
<dbReference type="Pfam" id="PF00483">
    <property type="entry name" value="NTP_transferase"/>
    <property type="match status" value="1"/>
</dbReference>
<sequence>MLSCFYFYEKGYTFGVKPHEFNSEYGYINAVYDHEEKYYIVKGFTEKPVHQLDNSHYWNSGIFMFKAKRYIDEIRKSAPHLYNLCFASVEHFTPQDKLLYLKQQDFKGIEGISIDYLVMEKAENIAMIEANFDWVDVGTWNSILELNKKLNKERVPFQQVTKRKKLVSVTQVAEGNAKNLLSRVCELQNIPNKSLISFIHRIKEVKAIRKEVKPWGFCSIILMGENFLIKYLLINPLSCTSKQLHHYRDEYHIV</sequence>
<evidence type="ECO:0008006" key="5">
    <source>
        <dbReference type="Google" id="ProtNLM"/>
    </source>
</evidence>
<accession>A0A7M3U337</accession>
<dbReference type="EMBL" id="CP061738">
    <property type="protein sequence ID" value="QOD38822.1"/>
    <property type="molecule type" value="Genomic_DNA"/>
</dbReference>
<dbReference type="GO" id="GO:0004475">
    <property type="term" value="F:mannose-1-phosphate guanylyltransferase (GTP) activity"/>
    <property type="evidence" value="ECO:0007669"/>
    <property type="project" value="TreeGrafter"/>
</dbReference>
<gene>
    <name evidence="3" type="ORF">ID128_02445</name>
</gene>
<dbReference type="InterPro" id="IPR001538">
    <property type="entry name" value="Man6P_isomerase-2_C"/>
</dbReference>
<dbReference type="InterPro" id="IPR029044">
    <property type="entry name" value="Nucleotide-diphossugar_trans"/>
</dbReference>
<dbReference type="InterPro" id="IPR005835">
    <property type="entry name" value="NTP_transferase_dom"/>
</dbReference>
<protein>
    <recommendedName>
        <fullName evidence="5">Mannose-1-phosphate guanylyltransferase</fullName>
    </recommendedName>
</protein>
<dbReference type="InterPro" id="IPR011051">
    <property type="entry name" value="RmlC_Cupin_sf"/>
</dbReference>